<dbReference type="Proteomes" id="UP001205601">
    <property type="component" value="Unassembled WGS sequence"/>
</dbReference>
<keyword evidence="2" id="KW-0812">Transmembrane</keyword>
<feature type="domain" description="AB hydrolase-1" evidence="3">
    <location>
        <begin position="112"/>
        <end position="313"/>
    </location>
</feature>
<keyword evidence="2" id="KW-1133">Transmembrane helix</keyword>
<keyword evidence="2" id="KW-0472">Membrane</keyword>
<dbReference type="PANTHER" id="PTHR43722:SF1">
    <property type="entry name" value="PROLINE IMINOPEPTIDASE"/>
    <property type="match status" value="1"/>
</dbReference>
<dbReference type="RefSeq" id="WP_261494794.1">
    <property type="nucleotide sequence ID" value="NZ_JAOCQF010000001.1"/>
</dbReference>
<dbReference type="SUPFAM" id="SSF53474">
    <property type="entry name" value="alpha/beta-Hydrolases"/>
    <property type="match status" value="1"/>
</dbReference>
<reference evidence="6" key="1">
    <citation type="submission" date="2023-07" db="EMBL/GenBank/DDBJ databases">
        <title>Defluviimonas sediminis sp. nov., isolated from mangrove sediment.</title>
        <authorList>
            <person name="Liu L."/>
            <person name="Li J."/>
            <person name="Huang Y."/>
            <person name="Pan J."/>
            <person name="Li M."/>
        </authorList>
    </citation>
    <scope>NUCLEOTIDE SEQUENCE [LARGE SCALE GENOMIC DNA]</scope>
    <source>
        <strain evidence="6">FT324</strain>
    </source>
</reference>
<dbReference type="Pfam" id="PF00561">
    <property type="entry name" value="Abhydrolase_1"/>
    <property type="match status" value="1"/>
</dbReference>
<evidence type="ECO:0000256" key="1">
    <source>
        <dbReference type="ARBA" id="ARBA00021843"/>
    </source>
</evidence>
<dbReference type="PANTHER" id="PTHR43722">
    <property type="entry name" value="PROLINE IMINOPEPTIDASE"/>
    <property type="match status" value="1"/>
</dbReference>
<evidence type="ECO:0000313" key="5">
    <source>
        <dbReference type="EMBL" id="MCT8329370.1"/>
    </source>
</evidence>
<keyword evidence="5" id="KW-0378">Hydrolase</keyword>
<dbReference type="Gene3D" id="3.40.50.1820">
    <property type="entry name" value="alpha/beta hydrolase"/>
    <property type="match status" value="1"/>
</dbReference>
<feature type="transmembrane region" description="Helical" evidence="2">
    <location>
        <begin position="21"/>
        <end position="44"/>
    </location>
</feature>
<accession>A0ABT2NKV2</accession>
<evidence type="ECO:0000313" key="6">
    <source>
        <dbReference type="Proteomes" id="UP001205601"/>
    </source>
</evidence>
<gene>
    <name evidence="5" type="ORF">N5I32_07590</name>
</gene>
<protein>
    <recommendedName>
        <fullName evidence="1">Proline iminopeptidase</fullName>
    </recommendedName>
</protein>
<evidence type="ECO:0000259" key="3">
    <source>
        <dbReference type="Pfam" id="PF00561"/>
    </source>
</evidence>
<evidence type="ECO:0000256" key="2">
    <source>
        <dbReference type="SAM" id="Phobius"/>
    </source>
</evidence>
<dbReference type="InterPro" id="IPR029058">
    <property type="entry name" value="AB_hydrolase_fold"/>
</dbReference>
<keyword evidence="6" id="KW-1185">Reference proteome</keyword>
<organism evidence="5 6">
    <name type="scientific">Albidovulum sediminis</name>
    <dbReference type="NCBI Taxonomy" id="3066345"/>
    <lineage>
        <taxon>Bacteria</taxon>
        <taxon>Pseudomonadati</taxon>
        <taxon>Pseudomonadota</taxon>
        <taxon>Alphaproteobacteria</taxon>
        <taxon>Rhodobacterales</taxon>
        <taxon>Paracoccaceae</taxon>
        <taxon>Albidovulum</taxon>
    </lineage>
</organism>
<dbReference type="InterPro" id="IPR005944">
    <property type="entry name" value="Pro_iminopeptidase"/>
</dbReference>
<dbReference type="InterPro" id="IPR013595">
    <property type="entry name" value="Pept_S33_TAP-like_C"/>
</dbReference>
<name>A0ABT2NKV2_9RHOB</name>
<evidence type="ECO:0000259" key="4">
    <source>
        <dbReference type="Pfam" id="PF08386"/>
    </source>
</evidence>
<dbReference type="GO" id="GO:0016787">
    <property type="term" value="F:hydrolase activity"/>
    <property type="evidence" value="ECO:0007669"/>
    <property type="project" value="UniProtKB-KW"/>
</dbReference>
<sequence length="547" mass="58996">MKPLGPRSMTSPVSAADRGKALLPPFLTSLILGLVSILFNLSIFHRAVAETQAPIETVQPCFVAPFPEMREPIGPFECGYVVVPENHVAPSDRTIRLGFVRLPARRPADAAPIFMLSGGPGNSLLQPVTFSLFSDEMLGPLREDRDIVILEQRGSMHSVPRLDCPLVHRLPWMVNQLGLDREAGRSLSHSVLADCVAQARSHGIDLSQYNSLAIAADIDLARQSLGYDQIIYYGASYGSQLGQHMMRDYPETLAAVVLDGASALSVRSWMQDRVINVDEGLEHLVATCEADGKCAEAYDIRALLDQAMALFADGPIPASFTDPSNPETTVSLSLNEEDFAMAVYEMQTGQIFIRSLPAMLHMAVADGRQSMATVLGEVVGPKIVAARNAQGGIVTLMHAAVVCSDDPVTSDKDMVIPEGASAFARVFGEAVLDEYLMYCESVDVPPLPDATDVDPVVDVPTLILSGWLDVRTPTARSLEVAKALPKATLVTFWEGTHVQLAEVNTCAAQIVRVFVADPEAEVDASCVGETPKRGFVLPDFSISVDPD</sequence>
<dbReference type="EMBL" id="JAOCQF010000001">
    <property type="protein sequence ID" value="MCT8329370.1"/>
    <property type="molecule type" value="Genomic_DNA"/>
</dbReference>
<feature type="domain" description="Peptidase S33 tripeptidyl aminopeptidase-like C-terminal" evidence="4">
    <location>
        <begin position="425"/>
        <end position="526"/>
    </location>
</feature>
<dbReference type="Pfam" id="PF08386">
    <property type="entry name" value="Abhydrolase_4"/>
    <property type="match status" value="1"/>
</dbReference>
<comment type="caution">
    <text evidence="5">The sequence shown here is derived from an EMBL/GenBank/DDBJ whole genome shotgun (WGS) entry which is preliminary data.</text>
</comment>
<proteinExistence type="predicted"/>
<dbReference type="InterPro" id="IPR000073">
    <property type="entry name" value="AB_hydrolase_1"/>
</dbReference>